<evidence type="ECO:0000259" key="10">
    <source>
        <dbReference type="Pfam" id="PF04290"/>
    </source>
</evidence>
<comment type="subunit">
    <text evidence="9">The complex comprises the extracytoplasmic solute receptor protein and the two transmembrane proteins.</text>
</comment>
<evidence type="ECO:0000256" key="1">
    <source>
        <dbReference type="ARBA" id="ARBA00004429"/>
    </source>
</evidence>
<evidence type="ECO:0000256" key="5">
    <source>
        <dbReference type="ARBA" id="ARBA00022692"/>
    </source>
</evidence>
<reference evidence="11 12" key="1">
    <citation type="submission" date="2020-10" db="EMBL/GenBank/DDBJ databases">
        <title>Degradation of 1,4-Dioxane by Xanthobacter sp. YN2, via a Novel Group-2 Soluble Di-Iron Monooxygenase.</title>
        <authorList>
            <person name="Ma F."/>
            <person name="Wang Y."/>
            <person name="Yang J."/>
            <person name="Guo H."/>
            <person name="Su D."/>
            <person name="Yu L."/>
        </authorList>
    </citation>
    <scope>NUCLEOTIDE SEQUENCE [LARGE SCALE GENOMIC DNA]</scope>
    <source>
        <strain evidence="11 12">YN2</strain>
    </source>
</reference>
<comment type="subcellular location">
    <subcellularLocation>
        <location evidence="1 9">Cell inner membrane</location>
        <topology evidence="1 9">Multi-pass membrane protein</topology>
    </subcellularLocation>
</comment>
<evidence type="ECO:0000256" key="2">
    <source>
        <dbReference type="ARBA" id="ARBA00022448"/>
    </source>
</evidence>
<feature type="transmembrane region" description="Helical" evidence="9">
    <location>
        <begin position="92"/>
        <end position="118"/>
    </location>
</feature>
<dbReference type="Pfam" id="PF04290">
    <property type="entry name" value="DctQ"/>
    <property type="match status" value="1"/>
</dbReference>
<dbReference type="EMBL" id="CP063362">
    <property type="protein sequence ID" value="QRG05953.1"/>
    <property type="molecule type" value="Genomic_DNA"/>
</dbReference>
<evidence type="ECO:0000313" key="11">
    <source>
        <dbReference type="EMBL" id="QRG05953.1"/>
    </source>
</evidence>
<gene>
    <name evidence="11" type="ORF">EZH22_23495</name>
</gene>
<accession>A0A974PLS5</accession>
<evidence type="ECO:0000313" key="12">
    <source>
        <dbReference type="Proteomes" id="UP000596427"/>
    </source>
</evidence>
<dbReference type="InterPro" id="IPR007387">
    <property type="entry name" value="TRAP_DctQ"/>
</dbReference>
<feature type="transmembrane region" description="Helical" evidence="9">
    <location>
        <begin position="21"/>
        <end position="43"/>
    </location>
</feature>
<protein>
    <recommendedName>
        <fullName evidence="9">TRAP transporter small permease protein</fullName>
    </recommendedName>
</protein>
<feature type="domain" description="Tripartite ATP-independent periplasmic transporters DctQ component" evidence="10">
    <location>
        <begin position="31"/>
        <end position="161"/>
    </location>
</feature>
<keyword evidence="6 9" id="KW-1133">Transmembrane helix</keyword>
<evidence type="ECO:0000256" key="4">
    <source>
        <dbReference type="ARBA" id="ARBA00022519"/>
    </source>
</evidence>
<evidence type="ECO:0000256" key="6">
    <source>
        <dbReference type="ARBA" id="ARBA00022989"/>
    </source>
</evidence>
<proteinExistence type="inferred from homology"/>
<organism evidence="11 12">
    <name type="scientific">Xanthobacter dioxanivorans</name>
    <dbReference type="NCBI Taxonomy" id="2528964"/>
    <lineage>
        <taxon>Bacteria</taxon>
        <taxon>Pseudomonadati</taxon>
        <taxon>Pseudomonadota</taxon>
        <taxon>Alphaproteobacteria</taxon>
        <taxon>Hyphomicrobiales</taxon>
        <taxon>Xanthobacteraceae</taxon>
        <taxon>Xanthobacter</taxon>
    </lineage>
</organism>
<dbReference type="GO" id="GO:0022857">
    <property type="term" value="F:transmembrane transporter activity"/>
    <property type="evidence" value="ECO:0007669"/>
    <property type="project" value="UniProtKB-UniRule"/>
</dbReference>
<keyword evidence="7 9" id="KW-0472">Membrane</keyword>
<evidence type="ECO:0000256" key="9">
    <source>
        <dbReference type="RuleBase" id="RU369079"/>
    </source>
</evidence>
<dbReference type="AlphaFoldDB" id="A0A974PLS5"/>
<dbReference type="PANTHER" id="PTHR35011">
    <property type="entry name" value="2,3-DIKETO-L-GULONATE TRAP TRANSPORTER SMALL PERMEASE PROTEIN YIAM"/>
    <property type="match status" value="1"/>
</dbReference>
<dbReference type="KEGG" id="xdi:EZH22_23495"/>
<dbReference type="InterPro" id="IPR055348">
    <property type="entry name" value="DctQ"/>
</dbReference>
<keyword evidence="4 9" id="KW-0997">Cell inner membrane</keyword>
<evidence type="ECO:0000256" key="8">
    <source>
        <dbReference type="ARBA" id="ARBA00038436"/>
    </source>
</evidence>
<feature type="transmembrane region" description="Helical" evidence="9">
    <location>
        <begin position="138"/>
        <end position="158"/>
    </location>
</feature>
<name>A0A974PLS5_9HYPH</name>
<comment type="function">
    <text evidence="9">Part of the tripartite ATP-independent periplasmic (TRAP) transport system.</text>
</comment>
<evidence type="ECO:0000256" key="7">
    <source>
        <dbReference type="ARBA" id="ARBA00023136"/>
    </source>
</evidence>
<feature type="transmembrane region" description="Helical" evidence="9">
    <location>
        <begin position="55"/>
        <end position="72"/>
    </location>
</feature>
<sequence length="202" mass="22193">MKKFLGLAFAIDRLNAFVGRVACWAILVAIIVSAVNAVVRKAFGVSSNAWLELQWYLFGAVFMLCAPWTLQLNEHIRIDIVASKLSKRVTNIIEVFCHVFFLMVFCGLMVWLCIPFVLNSLASAEASVNAGGLILWPAKALILLGFALVFLQGVAELIKRVAIMRGALQEDAAADLHEAEAERILHELANVDPRISQGGMQP</sequence>
<comment type="similarity">
    <text evidence="8 9">Belongs to the TRAP transporter small permease family.</text>
</comment>
<evidence type="ECO:0000256" key="3">
    <source>
        <dbReference type="ARBA" id="ARBA00022475"/>
    </source>
</evidence>
<dbReference type="GO" id="GO:0005886">
    <property type="term" value="C:plasma membrane"/>
    <property type="evidence" value="ECO:0007669"/>
    <property type="project" value="UniProtKB-SubCell"/>
</dbReference>
<keyword evidence="3" id="KW-1003">Cell membrane</keyword>
<keyword evidence="5 9" id="KW-0812">Transmembrane</keyword>
<keyword evidence="12" id="KW-1185">Reference proteome</keyword>
<dbReference type="Proteomes" id="UP000596427">
    <property type="component" value="Chromosome"/>
</dbReference>
<dbReference type="RefSeq" id="WP_203192826.1">
    <property type="nucleotide sequence ID" value="NZ_CP063362.1"/>
</dbReference>
<dbReference type="PANTHER" id="PTHR35011:SF4">
    <property type="entry name" value="SLL1102 PROTEIN"/>
    <property type="match status" value="1"/>
</dbReference>
<keyword evidence="2 9" id="KW-0813">Transport</keyword>